<dbReference type="Gene3D" id="3.40.50.720">
    <property type="entry name" value="NAD(P)-binding Rossmann-like Domain"/>
    <property type="match status" value="1"/>
</dbReference>
<reference evidence="4" key="1">
    <citation type="submission" date="2005-09" db="EMBL/GenBank/DDBJ databases">
        <title>Complete sequence of chromosome 1 of Rhodobacter sphaeroides 2.4.1.</title>
        <authorList>
            <person name="Copeland A."/>
            <person name="Lucas S."/>
            <person name="Lapidus A."/>
            <person name="Barry K."/>
            <person name="Detter J.C."/>
            <person name="Glavina T."/>
            <person name="Hammon N."/>
            <person name="Israni S."/>
            <person name="Pitluck S."/>
            <person name="Richardson P."/>
            <person name="Mackenzie C."/>
            <person name="Choudhary M."/>
            <person name="Larimer F."/>
            <person name="Hauser L.J."/>
            <person name="Land M."/>
            <person name="Donohue T.J."/>
            <person name="Kaplan S."/>
        </authorList>
    </citation>
    <scope>NUCLEOTIDE SEQUENCE [LARGE SCALE GENOMIC DNA]</scope>
    <source>
        <strain evidence="4">ATCC 17023 / DSM 158 / JCM 6121 / CCUG 31486 / LMG 2827 / NBRC 12203 / NCIMB 8253 / ATH 2.4.1.</strain>
    </source>
</reference>
<name>Q3J095_CERS4</name>
<dbReference type="Pfam" id="PF13602">
    <property type="entry name" value="ADH_zinc_N_2"/>
    <property type="match status" value="1"/>
</dbReference>
<accession>Q3J095</accession>
<dbReference type="InterPro" id="IPR011032">
    <property type="entry name" value="GroES-like_sf"/>
</dbReference>
<feature type="domain" description="Enoyl reductase (ER)" evidence="2">
    <location>
        <begin position="10"/>
        <end position="302"/>
    </location>
</feature>
<keyword evidence="1" id="KW-0560">Oxidoreductase</keyword>
<dbReference type="EMBL" id="CP000143">
    <property type="protein sequence ID" value="ABA79789.1"/>
    <property type="molecule type" value="Genomic_DNA"/>
</dbReference>
<dbReference type="PATRIC" id="fig|272943.9.peg.2564"/>
<dbReference type="RefSeq" id="WP_011338360.1">
    <property type="nucleotide sequence ID" value="NC_007493.2"/>
</dbReference>
<dbReference type="AlphaFoldDB" id="Q3J095"/>
<evidence type="ECO:0000313" key="3">
    <source>
        <dbReference type="EMBL" id="ABA79789.1"/>
    </source>
</evidence>
<protein>
    <submittedName>
        <fullName evidence="3">Oxidoreductase</fullName>
    </submittedName>
</protein>
<proteinExistence type="predicted"/>
<dbReference type="PROSITE" id="PS01162">
    <property type="entry name" value="QOR_ZETA_CRYSTAL"/>
    <property type="match status" value="1"/>
</dbReference>
<dbReference type="InterPro" id="IPR020843">
    <property type="entry name" value="ER"/>
</dbReference>
<dbReference type="Proteomes" id="UP000002703">
    <property type="component" value="Chromosome 1"/>
</dbReference>
<keyword evidence="4" id="KW-1185">Reference proteome</keyword>
<organism evidence="3 4">
    <name type="scientific">Cereibacter sphaeroides (strain ATCC 17023 / DSM 158 / JCM 6121 / CCUG 31486 / LMG 2827 / NBRC 12203 / NCIMB 8253 / ATH 2.4.1.)</name>
    <name type="common">Rhodobacter sphaeroides</name>
    <dbReference type="NCBI Taxonomy" id="272943"/>
    <lineage>
        <taxon>Bacteria</taxon>
        <taxon>Pseudomonadati</taxon>
        <taxon>Pseudomonadota</taxon>
        <taxon>Alphaproteobacteria</taxon>
        <taxon>Rhodobacterales</taxon>
        <taxon>Paracoccaceae</taxon>
        <taxon>Cereibacter</taxon>
    </lineage>
</organism>
<dbReference type="GO" id="GO:0008270">
    <property type="term" value="F:zinc ion binding"/>
    <property type="evidence" value="ECO:0007669"/>
    <property type="project" value="InterPro"/>
</dbReference>
<dbReference type="PANTHER" id="PTHR11695">
    <property type="entry name" value="ALCOHOL DEHYDROGENASE RELATED"/>
    <property type="match status" value="1"/>
</dbReference>
<gene>
    <name evidence="3" type="ORF">RSP_0615</name>
</gene>
<dbReference type="PANTHER" id="PTHR11695:SF294">
    <property type="entry name" value="RETICULON-4-INTERACTING PROTEIN 1, MITOCHONDRIAL"/>
    <property type="match status" value="1"/>
</dbReference>
<dbReference type="InterPro" id="IPR050700">
    <property type="entry name" value="YIM1/Zinc_Alcohol_DH_Fams"/>
</dbReference>
<dbReference type="SMART" id="SM00829">
    <property type="entry name" value="PKS_ER"/>
    <property type="match status" value="1"/>
</dbReference>
<dbReference type="InterPro" id="IPR036291">
    <property type="entry name" value="NAD(P)-bd_dom_sf"/>
</dbReference>
<dbReference type="InterPro" id="IPR002364">
    <property type="entry name" value="Quin_OxRdtase/zeta-crystal_CS"/>
</dbReference>
<evidence type="ECO:0000259" key="2">
    <source>
        <dbReference type="SMART" id="SM00829"/>
    </source>
</evidence>
<dbReference type="KEGG" id="rsp:RSP_0615"/>
<dbReference type="STRING" id="272943.RSP_0615"/>
<dbReference type="Gene3D" id="3.90.180.10">
    <property type="entry name" value="Medium-chain alcohol dehydrogenases, catalytic domain"/>
    <property type="match status" value="1"/>
</dbReference>
<dbReference type="GeneID" id="3718243"/>
<dbReference type="Pfam" id="PF08240">
    <property type="entry name" value="ADH_N"/>
    <property type="match status" value="1"/>
</dbReference>
<dbReference type="PhylomeDB" id="Q3J095"/>
<dbReference type="EnsemblBacteria" id="ABA79789">
    <property type="protein sequence ID" value="ABA79789"/>
    <property type="gene ID" value="RSP_0615"/>
</dbReference>
<evidence type="ECO:0000256" key="1">
    <source>
        <dbReference type="ARBA" id="ARBA00023002"/>
    </source>
</evidence>
<dbReference type="eggNOG" id="COG0604">
    <property type="taxonomic scope" value="Bacteria"/>
</dbReference>
<dbReference type="CDD" id="cd05289">
    <property type="entry name" value="MDR_like_2"/>
    <property type="match status" value="1"/>
</dbReference>
<sequence length="305" mass="31766">MLTVLINAYGANDVVEVAEVERPSPQAGEVLIKVSAAGVNPIDWKIRDGAGERMGLTLPIHLGGEFVGAIEDIGPGVAGFERGEIVFGMVRTGAFSQYVAVNAADIVRKPGNLDITQAAALPLAGTTAWQAMFDEAGLRAGQRLLITGASGGVGSLAVQLAKAKGAHVTAMTSARNAEFVRALGADEVVDYTARPFEEIVHDMDVVLDTVGGDTFQRALTTLRKGGIMVTIVAFPDGEEAKAHGVRVKRAFTAANAGSIRAITALVEAGKVTPHVEKTFPFVDVKAALALSAAGRVRGKIVLTIE</sequence>
<dbReference type="InterPro" id="IPR013154">
    <property type="entry name" value="ADH-like_N"/>
</dbReference>
<dbReference type="OrthoDB" id="9805883at2"/>
<dbReference type="SUPFAM" id="SSF51735">
    <property type="entry name" value="NAD(P)-binding Rossmann-fold domains"/>
    <property type="match status" value="1"/>
</dbReference>
<dbReference type="SUPFAM" id="SSF50129">
    <property type="entry name" value="GroES-like"/>
    <property type="match status" value="1"/>
</dbReference>
<dbReference type="GO" id="GO:0016491">
    <property type="term" value="F:oxidoreductase activity"/>
    <property type="evidence" value="ECO:0007669"/>
    <property type="project" value="UniProtKB-KW"/>
</dbReference>
<evidence type="ECO:0000313" key="4">
    <source>
        <dbReference type="Proteomes" id="UP000002703"/>
    </source>
</evidence>